<feature type="transmembrane region" description="Helical" evidence="1">
    <location>
        <begin position="485"/>
        <end position="507"/>
    </location>
</feature>
<keyword evidence="1" id="KW-0812">Transmembrane</keyword>
<organism evidence="3 4">
    <name type="scientific">Aspergillus calidoustus</name>
    <dbReference type="NCBI Taxonomy" id="454130"/>
    <lineage>
        <taxon>Eukaryota</taxon>
        <taxon>Fungi</taxon>
        <taxon>Dikarya</taxon>
        <taxon>Ascomycota</taxon>
        <taxon>Pezizomycotina</taxon>
        <taxon>Eurotiomycetes</taxon>
        <taxon>Eurotiomycetidae</taxon>
        <taxon>Eurotiales</taxon>
        <taxon>Aspergillaceae</taxon>
        <taxon>Aspergillus</taxon>
        <taxon>Aspergillus subgen. Nidulantes</taxon>
    </lineage>
</organism>
<dbReference type="STRING" id="454130.A0A0U5GGT0"/>
<accession>A0A0U5GGT0</accession>
<evidence type="ECO:0000313" key="3">
    <source>
        <dbReference type="EMBL" id="CEL11714.1"/>
    </source>
</evidence>
<evidence type="ECO:0000256" key="1">
    <source>
        <dbReference type="SAM" id="Phobius"/>
    </source>
</evidence>
<dbReference type="Pfam" id="PF20163">
    <property type="entry name" value="DUF6536"/>
    <property type="match status" value="1"/>
</dbReference>
<protein>
    <recommendedName>
        <fullName evidence="2">DUF6536 domain-containing protein</fullName>
    </recommendedName>
</protein>
<gene>
    <name evidence="3" type="ORF">ASPCAL14812</name>
</gene>
<evidence type="ECO:0000259" key="2">
    <source>
        <dbReference type="Pfam" id="PF20163"/>
    </source>
</evidence>
<keyword evidence="1" id="KW-1133">Transmembrane helix</keyword>
<keyword evidence="1" id="KW-0472">Membrane</keyword>
<sequence>MQCLCAPTRKDIDNVHGKNTWLDIGVPSLRNLFYVPKTRSTMWICLMLSSLPLHLVYNSTIFSTTAAYSYTIFAGHSSLGTQQREDIETGGLNAEDTASFDRLYSYAQNGTLIRLDTQACISAYATAYQTKHGDLLLVTDDVNTTLEYKMVGFQSVYDPWDAYVHVAPSGDPYEWLCPPNANASCSTYIPGLYSAAEQDNWVVYGYHGNYTVDSCLSAPLPEHCKLQYSLPLTIVVIVVNAIKAAILCYSALATTELPMLTTGDAVASFLQQPDRHTMGRCLMSGMEIRQINSEYTVPGQRDWPVAYESNRKRWYSAVSRAKWLLVVILWAIALVICAFLLYLGLSQDGHEVWNAEFGSINAQALIKGDTWPTSMIANTIIANIPQLIFSTLYFIFNSVMTTMTLAAEWSTYAISRRGVRVSRNPQFAQRSNYFLSLPYRYGIPLMTTSAILHWLISQSLFLVGVEAYDQRFVRAPDRDLVTCGYTPVAIVSSMAVWVFMFACLIGLSCMKFASGMQVADSCSLAIAAACHPRYDPNLDEKDQRLDPVEGIEFMPLKWGAVPLEGQLGHCTFSADEVEVPEPQRVYQ</sequence>
<feature type="transmembrane region" description="Helical" evidence="1">
    <location>
        <begin position="441"/>
        <end position="465"/>
    </location>
</feature>
<evidence type="ECO:0000313" key="4">
    <source>
        <dbReference type="Proteomes" id="UP000054771"/>
    </source>
</evidence>
<dbReference type="OMA" id="TSANSYW"/>
<dbReference type="Proteomes" id="UP000054771">
    <property type="component" value="Unassembled WGS sequence"/>
</dbReference>
<dbReference type="EMBL" id="CDMC01000030">
    <property type="protein sequence ID" value="CEL11714.1"/>
    <property type="molecule type" value="Genomic_DNA"/>
</dbReference>
<reference evidence="4" key="1">
    <citation type="journal article" date="2016" name="Genome Announc.">
        <title>Draft genome sequences of fungus Aspergillus calidoustus.</title>
        <authorList>
            <person name="Horn F."/>
            <person name="Linde J."/>
            <person name="Mattern D.J."/>
            <person name="Walther G."/>
            <person name="Guthke R."/>
            <person name="Scherlach K."/>
            <person name="Martin K."/>
            <person name="Brakhage A.A."/>
            <person name="Petzke L."/>
            <person name="Valiante V."/>
        </authorList>
    </citation>
    <scope>NUCLEOTIDE SEQUENCE [LARGE SCALE GENOMIC DNA]</scope>
    <source>
        <strain evidence="4">SF006504</strain>
    </source>
</reference>
<name>A0A0U5GGT0_ASPCI</name>
<dbReference type="AlphaFoldDB" id="A0A0U5GGT0"/>
<keyword evidence="4" id="KW-1185">Reference proteome</keyword>
<dbReference type="PANTHER" id="PTHR35395">
    <property type="entry name" value="DUF6536 DOMAIN-CONTAINING PROTEIN"/>
    <property type="match status" value="1"/>
</dbReference>
<dbReference type="OrthoDB" id="5429634at2759"/>
<dbReference type="InterPro" id="IPR046623">
    <property type="entry name" value="DUF6536"/>
</dbReference>
<feature type="transmembrane region" description="Helical" evidence="1">
    <location>
        <begin position="375"/>
        <end position="396"/>
    </location>
</feature>
<feature type="transmembrane region" description="Helical" evidence="1">
    <location>
        <begin position="323"/>
        <end position="345"/>
    </location>
</feature>
<dbReference type="PANTHER" id="PTHR35395:SF1">
    <property type="entry name" value="DUF6536 DOMAIN-CONTAINING PROTEIN"/>
    <property type="match status" value="1"/>
</dbReference>
<feature type="domain" description="DUF6536" evidence="2">
    <location>
        <begin position="1"/>
        <end position="78"/>
    </location>
</feature>
<proteinExistence type="predicted"/>
<feature type="transmembrane region" description="Helical" evidence="1">
    <location>
        <begin position="228"/>
        <end position="252"/>
    </location>
</feature>